<sequence>MEISTPPRTEPPSEPHAPAPSLSNATKSLAVFTNTDCNQPPPPAQLDSSVLPFTSQALAISNSKTATLELAMSALYNANDETEIHDYAISCRAAAQYHFSRYEMTKDALDLAEAAEYSATVYQLFAVVMGSDHDPPLLLAQPAQPGSSPPSFASPPYISSSGITTLVQAMSALKRGKLP</sequence>
<gene>
    <name evidence="2" type="ORF">NP233_g1408</name>
</gene>
<dbReference type="Proteomes" id="UP001213000">
    <property type="component" value="Unassembled WGS sequence"/>
</dbReference>
<reference evidence="2" key="1">
    <citation type="submission" date="2022-07" db="EMBL/GenBank/DDBJ databases">
        <title>Genome Sequence of Leucocoprinus birnbaumii.</title>
        <authorList>
            <person name="Buettner E."/>
        </authorList>
    </citation>
    <scope>NUCLEOTIDE SEQUENCE</scope>
    <source>
        <strain evidence="2">VT141</strain>
    </source>
</reference>
<evidence type="ECO:0000313" key="3">
    <source>
        <dbReference type="Proteomes" id="UP001213000"/>
    </source>
</evidence>
<dbReference type="AlphaFoldDB" id="A0AAD5W104"/>
<accession>A0AAD5W104</accession>
<comment type="caution">
    <text evidence="2">The sequence shown here is derived from an EMBL/GenBank/DDBJ whole genome shotgun (WGS) entry which is preliminary data.</text>
</comment>
<organism evidence="2 3">
    <name type="scientific">Leucocoprinus birnbaumii</name>
    <dbReference type="NCBI Taxonomy" id="56174"/>
    <lineage>
        <taxon>Eukaryota</taxon>
        <taxon>Fungi</taxon>
        <taxon>Dikarya</taxon>
        <taxon>Basidiomycota</taxon>
        <taxon>Agaricomycotina</taxon>
        <taxon>Agaricomycetes</taxon>
        <taxon>Agaricomycetidae</taxon>
        <taxon>Agaricales</taxon>
        <taxon>Agaricineae</taxon>
        <taxon>Agaricaceae</taxon>
        <taxon>Leucocoprinus</taxon>
    </lineage>
</organism>
<keyword evidence="3" id="KW-1185">Reference proteome</keyword>
<evidence type="ECO:0000256" key="1">
    <source>
        <dbReference type="SAM" id="MobiDB-lite"/>
    </source>
</evidence>
<evidence type="ECO:0000313" key="2">
    <source>
        <dbReference type="EMBL" id="KAJ3574940.1"/>
    </source>
</evidence>
<feature type="region of interest" description="Disordered" evidence="1">
    <location>
        <begin position="1"/>
        <end position="25"/>
    </location>
</feature>
<protein>
    <submittedName>
        <fullName evidence="2">Uncharacterized protein</fullName>
    </submittedName>
</protein>
<dbReference type="EMBL" id="JANIEX010000052">
    <property type="protein sequence ID" value="KAJ3574940.1"/>
    <property type="molecule type" value="Genomic_DNA"/>
</dbReference>
<feature type="compositionally biased region" description="Pro residues" evidence="1">
    <location>
        <begin position="8"/>
        <end position="18"/>
    </location>
</feature>
<name>A0AAD5W104_9AGAR</name>
<proteinExistence type="predicted"/>